<dbReference type="SUPFAM" id="SSF53756">
    <property type="entry name" value="UDP-Glycosyltransferase/glycogen phosphorylase"/>
    <property type="match status" value="1"/>
</dbReference>
<dbReference type="PANTHER" id="PTHR45947">
    <property type="entry name" value="SULFOQUINOVOSYL TRANSFERASE SQD2"/>
    <property type="match status" value="1"/>
</dbReference>
<accession>A0A921GC34</accession>
<dbReference type="PANTHER" id="PTHR45947:SF3">
    <property type="entry name" value="SULFOQUINOVOSYL TRANSFERASE SQD2"/>
    <property type="match status" value="1"/>
</dbReference>
<reference evidence="3" key="2">
    <citation type="submission" date="2021-09" db="EMBL/GenBank/DDBJ databases">
        <authorList>
            <person name="Gilroy R."/>
        </authorList>
    </citation>
    <scope>NUCLEOTIDE SEQUENCE</scope>
    <source>
        <strain evidence="3">CHK193-16274</strain>
    </source>
</reference>
<sequence>MRKIKVLFVNGGLMDYGGISSFIINYLSYFDFEKFEVDIAVHGNQIGSRDKEIERFDCNIYHLPIKSQSYHKWKGEVLKLLKLKKYDIVHANADAGNGPILKIAKKANIPIRISHSHNTQVLTNNKVRIMLNNIQKKQILKYATNFFACSQMAGEWLYKNNKFEIIYNAIDYEKYQFNYEIRIEKRNELNLSDEEIVVGHVGRFDFQKNHMFILELAKRLKKIKFLLIGDGHLRDKIEKNIKKNHLNNIILLGEKNNVETYLNAMDFFILPSLFEGLGISVIEAQVNGLYCVVSNNVPEECKITKNICFCDINDINLWINEMEILKNKTRKMIDISNLDDKYNLKAQSKRLQDKYISLINNI</sequence>
<dbReference type="InterPro" id="IPR001296">
    <property type="entry name" value="Glyco_trans_1"/>
</dbReference>
<dbReference type="Pfam" id="PF00534">
    <property type="entry name" value="Glycos_transf_1"/>
    <property type="match status" value="1"/>
</dbReference>
<reference evidence="3" key="1">
    <citation type="journal article" date="2021" name="PeerJ">
        <title>Extensive microbial diversity within the chicken gut microbiome revealed by metagenomics and culture.</title>
        <authorList>
            <person name="Gilroy R."/>
            <person name="Ravi A."/>
            <person name="Getino M."/>
            <person name="Pursley I."/>
            <person name="Horton D.L."/>
            <person name="Alikhan N.F."/>
            <person name="Baker D."/>
            <person name="Gharbi K."/>
            <person name="Hall N."/>
            <person name="Watson M."/>
            <person name="Adriaenssens E.M."/>
            <person name="Foster-Nyarko E."/>
            <person name="Jarju S."/>
            <person name="Secka A."/>
            <person name="Antonio M."/>
            <person name="Oren A."/>
            <person name="Chaudhuri R.R."/>
            <person name="La Ragione R."/>
            <person name="Hildebrand F."/>
            <person name="Pallen M.J."/>
        </authorList>
    </citation>
    <scope>NUCLEOTIDE SEQUENCE</scope>
    <source>
        <strain evidence="3">CHK193-16274</strain>
    </source>
</reference>
<evidence type="ECO:0000259" key="1">
    <source>
        <dbReference type="Pfam" id="PF00534"/>
    </source>
</evidence>
<proteinExistence type="predicted"/>
<protein>
    <submittedName>
        <fullName evidence="3">Glycosyltransferase</fullName>
        <ecNumber evidence="3">2.4.-.-</ecNumber>
    </submittedName>
</protein>
<feature type="domain" description="Glycosyl transferase family 1" evidence="1">
    <location>
        <begin position="183"/>
        <end position="305"/>
    </location>
</feature>
<keyword evidence="3" id="KW-0328">Glycosyltransferase</keyword>
<feature type="domain" description="Glycosyltransferase subfamily 4-like N-terminal" evidence="2">
    <location>
        <begin position="16"/>
        <end position="173"/>
    </location>
</feature>
<evidence type="ECO:0000313" key="3">
    <source>
        <dbReference type="EMBL" id="HJF40520.1"/>
    </source>
</evidence>
<dbReference type="Proteomes" id="UP000749320">
    <property type="component" value="Unassembled WGS sequence"/>
</dbReference>
<evidence type="ECO:0000259" key="2">
    <source>
        <dbReference type="Pfam" id="PF13439"/>
    </source>
</evidence>
<dbReference type="InterPro" id="IPR028098">
    <property type="entry name" value="Glyco_trans_4-like_N"/>
</dbReference>
<evidence type="ECO:0000313" key="4">
    <source>
        <dbReference type="Proteomes" id="UP000749320"/>
    </source>
</evidence>
<keyword evidence="3" id="KW-0808">Transferase</keyword>
<dbReference type="EC" id="2.4.-.-" evidence="3"/>
<dbReference type="InterPro" id="IPR050194">
    <property type="entry name" value="Glycosyltransferase_grp1"/>
</dbReference>
<name>A0A921GC34_9FIRM</name>
<dbReference type="Pfam" id="PF13439">
    <property type="entry name" value="Glyco_transf_4"/>
    <property type="match status" value="1"/>
</dbReference>
<dbReference type="AlphaFoldDB" id="A0A921GC34"/>
<gene>
    <name evidence="3" type="ORF">K8V91_06305</name>
</gene>
<dbReference type="RefSeq" id="WP_191376638.1">
    <property type="nucleotide sequence ID" value="NZ_CAJFOD010000141.1"/>
</dbReference>
<dbReference type="Gene3D" id="3.40.50.2000">
    <property type="entry name" value="Glycogen Phosphorylase B"/>
    <property type="match status" value="2"/>
</dbReference>
<dbReference type="GO" id="GO:0016757">
    <property type="term" value="F:glycosyltransferase activity"/>
    <property type="evidence" value="ECO:0007669"/>
    <property type="project" value="UniProtKB-KW"/>
</dbReference>
<comment type="caution">
    <text evidence="3">The sequence shown here is derived from an EMBL/GenBank/DDBJ whole genome shotgun (WGS) entry which is preliminary data.</text>
</comment>
<dbReference type="EMBL" id="DYWV01000213">
    <property type="protein sequence ID" value="HJF40520.1"/>
    <property type="molecule type" value="Genomic_DNA"/>
</dbReference>
<organism evidence="3 4">
    <name type="scientific">Thomasclavelia spiroformis</name>
    <dbReference type="NCBI Taxonomy" id="29348"/>
    <lineage>
        <taxon>Bacteria</taxon>
        <taxon>Bacillati</taxon>
        <taxon>Bacillota</taxon>
        <taxon>Erysipelotrichia</taxon>
        <taxon>Erysipelotrichales</taxon>
        <taxon>Coprobacillaceae</taxon>
        <taxon>Thomasclavelia</taxon>
    </lineage>
</organism>